<dbReference type="RefSeq" id="WP_119784036.1">
    <property type="nucleotide sequence ID" value="NZ_QYUQ01000002.1"/>
</dbReference>
<dbReference type="Pfam" id="PF05280">
    <property type="entry name" value="FlhC"/>
    <property type="match status" value="1"/>
</dbReference>
<evidence type="ECO:0000256" key="8">
    <source>
        <dbReference type="ARBA" id="ARBA00023163"/>
    </source>
</evidence>
<dbReference type="OrthoDB" id="8525736at2"/>
<proteinExistence type="predicted"/>
<keyword evidence="8" id="KW-0804">Transcription</keyword>
<evidence type="ECO:0008006" key="11">
    <source>
        <dbReference type="Google" id="ProtNLM"/>
    </source>
</evidence>
<accession>A0A3A3FY80</accession>
<evidence type="ECO:0000256" key="6">
    <source>
        <dbReference type="ARBA" id="ARBA00023125"/>
    </source>
</evidence>
<dbReference type="GO" id="GO:1902208">
    <property type="term" value="P:regulation of bacterial-type flagellum assembly"/>
    <property type="evidence" value="ECO:0007669"/>
    <property type="project" value="InterPro"/>
</dbReference>
<keyword evidence="6" id="KW-0238">DNA-binding</keyword>
<evidence type="ECO:0000256" key="3">
    <source>
        <dbReference type="ARBA" id="ARBA00022795"/>
    </source>
</evidence>
<comment type="caution">
    <text evidence="9">The sequence shown here is derived from an EMBL/GenBank/DDBJ whole genome shotgun (WGS) entry which is preliminary data.</text>
</comment>
<evidence type="ECO:0000313" key="10">
    <source>
        <dbReference type="Proteomes" id="UP000266327"/>
    </source>
</evidence>
<sequence length="207" mass="22901">MATQSPYAERHIRALGLAKDCAALGARLRTIGYVTGLPHGQLVQLFFADHNAIPRGRPPDSPDWYHSANLLYRTEASMVVSLYRRIRGLDFGPAEALVAAYKHYLSMLHGAPRISFDRAFDLASHLDGLWIVRVPSFSLATCPTCASQYLTAVGACPATNHECPFCKLLHRYRRDPRIQTSFPVTALPDTTVLKLGIVALARQTREG</sequence>
<name>A0A3A3FY80_9BURK</name>
<dbReference type="GO" id="GO:0046872">
    <property type="term" value="F:metal ion binding"/>
    <property type="evidence" value="ECO:0007669"/>
    <property type="project" value="UniProtKB-KW"/>
</dbReference>
<dbReference type="AlphaFoldDB" id="A0A3A3FY80"/>
<keyword evidence="10" id="KW-1185">Reference proteome</keyword>
<organism evidence="9 10">
    <name type="scientific">Noviherbaspirillum sedimenti</name>
    <dbReference type="NCBI Taxonomy" id="2320865"/>
    <lineage>
        <taxon>Bacteria</taxon>
        <taxon>Pseudomonadati</taxon>
        <taxon>Pseudomonadota</taxon>
        <taxon>Betaproteobacteria</taxon>
        <taxon>Burkholderiales</taxon>
        <taxon>Oxalobacteraceae</taxon>
        <taxon>Noviherbaspirillum</taxon>
    </lineage>
</organism>
<keyword evidence="3" id="KW-1005">Bacterial flagellum biogenesis</keyword>
<keyword evidence="5" id="KW-0805">Transcription regulation</keyword>
<evidence type="ECO:0000256" key="5">
    <source>
        <dbReference type="ARBA" id="ARBA00023015"/>
    </source>
</evidence>
<evidence type="ECO:0000256" key="4">
    <source>
        <dbReference type="ARBA" id="ARBA00022833"/>
    </source>
</evidence>
<reference evidence="10" key="1">
    <citation type="submission" date="2018-09" db="EMBL/GenBank/DDBJ databases">
        <authorList>
            <person name="Zhu H."/>
        </authorList>
    </citation>
    <scope>NUCLEOTIDE SEQUENCE [LARGE SCALE GENOMIC DNA]</scope>
    <source>
        <strain evidence="10">K1S02-23</strain>
    </source>
</reference>
<evidence type="ECO:0000256" key="2">
    <source>
        <dbReference type="ARBA" id="ARBA00022723"/>
    </source>
</evidence>
<dbReference type="EMBL" id="QYUQ01000002">
    <property type="protein sequence ID" value="RJG00581.1"/>
    <property type="molecule type" value="Genomic_DNA"/>
</dbReference>
<dbReference type="GO" id="GO:0003677">
    <property type="term" value="F:DNA binding"/>
    <property type="evidence" value="ECO:0007669"/>
    <property type="project" value="UniProtKB-KW"/>
</dbReference>
<evidence type="ECO:0000313" key="9">
    <source>
        <dbReference type="EMBL" id="RJG00581.1"/>
    </source>
</evidence>
<keyword evidence="7" id="KW-0010">Activator</keyword>
<evidence type="ECO:0000256" key="7">
    <source>
        <dbReference type="ARBA" id="ARBA00023159"/>
    </source>
</evidence>
<keyword evidence="2" id="KW-0479">Metal-binding</keyword>
<keyword evidence="4" id="KW-0862">Zinc</keyword>
<keyword evidence="1" id="KW-0963">Cytoplasm</keyword>
<evidence type="ECO:0000256" key="1">
    <source>
        <dbReference type="ARBA" id="ARBA00022490"/>
    </source>
</evidence>
<dbReference type="GO" id="GO:0045893">
    <property type="term" value="P:positive regulation of DNA-templated transcription"/>
    <property type="evidence" value="ECO:0007669"/>
    <property type="project" value="InterPro"/>
</dbReference>
<gene>
    <name evidence="9" type="ORF">D3878_02480</name>
</gene>
<dbReference type="InterPro" id="IPR007944">
    <property type="entry name" value="FlhC"/>
</dbReference>
<dbReference type="SUPFAM" id="SSF160930">
    <property type="entry name" value="FlhC-like"/>
    <property type="match status" value="1"/>
</dbReference>
<dbReference type="GO" id="GO:0044781">
    <property type="term" value="P:bacterial-type flagellum organization"/>
    <property type="evidence" value="ECO:0007669"/>
    <property type="project" value="UniProtKB-KW"/>
</dbReference>
<dbReference type="Proteomes" id="UP000266327">
    <property type="component" value="Unassembled WGS sequence"/>
</dbReference>
<protein>
    <recommendedName>
        <fullName evidence="11">Flagellar transcriptional regulator FlhC</fullName>
    </recommendedName>
</protein>